<dbReference type="AlphaFoldDB" id="A0A392NHB9"/>
<evidence type="ECO:0000256" key="1">
    <source>
        <dbReference type="SAM" id="MobiDB-lite"/>
    </source>
</evidence>
<keyword evidence="3" id="KW-1185">Reference proteome</keyword>
<dbReference type="Proteomes" id="UP000265520">
    <property type="component" value="Unassembled WGS sequence"/>
</dbReference>
<accession>A0A392NHB9</accession>
<organism evidence="2 3">
    <name type="scientific">Trifolium medium</name>
    <dbReference type="NCBI Taxonomy" id="97028"/>
    <lineage>
        <taxon>Eukaryota</taxon>
        <taxon>Viridiplantae</taxon>
        <taxon>Streptophyta</taxon>
        <taxon>Embryophyta</taxon>
        <taxon>Tracheophyta</taxon>
        <taxon>Spermatophyta</taxon>
        <taxon>Magnoliopsida</taxon>
        <taxon>eudicotyledons</taxon>
        <taxon>Gunneridae</taxon>
        <taxon>Pentapetalae</taxon>
        <taxon>rosids</taxon>
        <taxon>fabids</taxon>
        <taxon>Fabales</taxon>
        <taxon>Fabaceae</taxon>
        <taxon>Papilionoideae</taxon>
        <taxon>50 kb inversion clade</taxon>
        <taxon>NPAAA clade</taxon>
        <taxon>Hologalegina</taxon>
        <taxon>IRL clade</taxon>
        <taxon>Trifolieae</taxon>
        <taxon>Trifolium</taxon>
    </lineage>
</organism>
<proteinExistence type="predicted"/>
<evidence type="ECO:0000313" key="3">
    <source>
        <dbReference type="Proteomes" id="UP000265520"/>
    </source>
</evidence>
<comment type="caution">
    <text evidence="2">The sequence shown here is derived from an EMBL/GenBank/DDBJ whole genome shotgun (WGS) entry which is preliminary data.</text>
</comment>
<reference evidence="2 3" key="1">
    <citation type="journal article" date="2018" name="Front. Plant Sci.">
        <title>Red Clover (Trifolium pratense) and Zigzag Clover (T. medium) - A Picture of Genomic Similarities and Differences.</title>
        <authorList>
            <person name="Dluhosova J."/>
            <person name="Istvanek J."/>
            <person name="Nedelnik J."/>
            <person name="Repkova J."/>
        </authorList>
    </citation>
    <scope>NUCLEOTIDE SEQUENCE [LARGE SCALE GENOMIC DNA]</scope>
    <source>
        <strain evidence="3">cv. 10/8</strain>
        <tissue evidence="2">Leaf</tissue>
    </source>
</reference>
<protein>
    <submittedName>
        <fullName evidence="2">Uncharacterized protein</fullName>
    </submittedName>
</protein>
<evidence type="ECO:0000313" key="2">
    <source>
        <dbReference type="EMBL" id="MCH99220.1"/>
    </source>
</evidence>
<name>A0A392NHB9_9FABA</name>
<dbReference type="EMBL" id="LXQA010039713">
    <property type="protein sequence ID" value="MCH99220.1"/>
    <property type="molecule type" value="Genomic_DNA"/>
</dbReference>
<feature type="non-terminal residue" evidence="2">
    <location>
        <position position="1"/>
    </location>
</feature>
<sequence>LRTSNEADALNDNEAKGLDNVTEFITVKLSVSIVCKILSTFNKGNDPAARRGNSSEDAVYLKSV</sequence>
<feature type="region of interest" description="Disordered" evidence="1">
    <location>
        <begin position="45"/>
        <end position="64"/>
    </location>
</feature>